<accession>A0A5S9MBL3</accession>
<organism evidence="2 3">
    <name type="scientific">Bacillus safensis</name>
    <dbReference type="NCBI Taxonomy" id="561879"/>
    <lineage>
        <taxon>Bacteria</taxon>
        <taxon>Bacillati</taxon>
        <taxon>Bacillota</taxon>
        <taxon>Bacilli</taxon>
        <taxon>Bacillales</taxon>
        <taxon>Bacillaceae</taxon>
        <taxon>Bacillus</taxon>
    </lineage>
</organism>
<feature type="compositionally biased region" description="Basic and acidic residues" evidence="1">
    <location>
        <begin position="41"/>
        <end position="57"/>
    </location>
</feature>
<sequence length="100" mass="11306">MDIKSPKVFETSDKAHADLFNDMVKVLLENDTGLLDQLGGHIDDTKPHASPEEKEKWNESQLYKITADDGKYLISVPVDKNIFMMRLKTKGPVLSLHPQV</sequence>
<evidence type="ECO:0000313" key="2">
    <source>
        <dbReference type="EMBL" id="BBP90910.1"/>
    </source>
</evidence>
<evidence type="ECO:0000313" key="3">
    <source>
        <dbReference type="Proteomes" id="UP000464658"/>
    </source>
</evidence>
<dbReference type="EMBL" id="AP021906">
    <property type="protein sequence ID" value="BBP90910.1"/>
    <property type="molecule type" value="Genomic_DNA"/>
</dbReference>
<feature type="region of interest" description="Disordered" evidence="1">
    <location>
        <begin position="38"/>
        <end position="57"/>
    </location>
</feature>
<name>A0A5S9MBL3_BACIA</name>
<dbReference type="AlphaFoldDB" id="A0A5S9MBL3"/>
<proteinExistence type="predicted"/>
<gene>
    <name evidence="2" type="ORF">BsIDN1_45280</name>
</gene>
<reference evidence="2 3" key="1">
    <citation type="submission" date="2019-12" db="EMBL/GenBank/DDBJ databases">
        <title>Full genome sequence of a Bacillus safensis strain isolated from commercially available natto in Indonesia.</title>
        <authorList>
            <person name="Yoshida M."/>
            <person name="Uomi M."/>
            <person name="Waturangi D."/>
            <person name="Ekaputri J.J."/>
            <person name="Setiamarga D.H.E."/>
        </authorList>
    </citation>
    <scope>NUCLEOTIDE SEQUENCE [LARGE SCALE GENOMIC DNA]</scope>
    <source>
        <strain evidence="2 3">IDN1</strain>
    </source>
</reference>
<evidence type="ECO:0000256" key="1">
    <source>
        <dbReference type="SAM" id="MobiDB-lite"/>
    </source>
</evidence>
<protein>
    <submittedName>
        <fullName evidence="2">Uncharacterized protein</fullName>
    </submittedName>
</protein>
<dbReference type="Proteomes" id="UP000464658">
    <property type="component" value="Chromosome"/>
</dbReference>